<dbReference type="RefSeq" id="WP_097188778.1">
    <property type="nucleotide sequence ID" value="NZ_OBQK01000009.1"/>
</dbReference>
<dbReference type="Pfam" id="PF00072">
    <property type="entry name" value="Response_reg"/>
    <property type="match status" value="1"/>
</dbReference>
<dbReference type="PRINTS" id="PR00038">
    <property type="entry name" value="HTHLUXR"/>
</dbReference>
<dbReference type="EMBL" id="OBQK01000009">
    <property type="protein sequence ID" value="SOC56906.1"/>
    <property type="molecule type" value="Genomic_DNA"/>
</dbReference>
<dbReference type="Gene3D" id="3.40.50.2300">
    <property type="match status" value="1"/>
</dbReference>
<dbReference type="CDD" id="cd17535">
    <property type="entry name" value="REC_NarL-like"/>
    <property type="match status" value="1"/>
</dbReference>
<name>A0A285VUJ7_9MICO</name>
<keyword evidence="9" id="KW-1185">Reference proteome</keyword>
<keyword evidence="4" id="KW-0804">Transcription</keyword>
<evidence type="ECO:0000313" key="9">
    <source>
        <dbReference type="Proteomes" id="UP000219688"/>
    </source>
</evidence>
<dbReference type="InterPro" id="IPR001789">
    <property type="entry name" value="Sig_transdc_resp-reg_receiver"/>
</dbReference>
<evidence type="ECO:0000313" key="8">
    <source>
        <dbReference type="EMBL" id="SOC56906.1"/>
    </source>
</evidence>
<evidence type="ECO:0000256" key="1">
    <source>
        <dbReference type="ARBA" id="ARBA00022553"/>
    </source>
</evidence>
<evidence type="ECO:0000259" key="6">
    <source>
        <dbReference type="PROSITE" id="PS50043"/>
    </source>
</evidence>
<dbReference type="SUPFAM" id="SSF52172">
    <property type="entry name" value="CheY-like"/>
    <property type="match status" value="1"/>
</dbReference>
<proteinExistence type="predicted"/>
<dbReference type="InterPro" id="IPR016032">
    <property type="entry name" value="Sig_transdc_resp-reg_C-effctor"/>
</dbReference>
<feature type="modified residue" description="4-aspartylphosphate" evidence="5">
    <location>
        <position position="55"/>
    </location>
</feature>
<gene>
    <name evidence="8" type="ORF">SAMN05421879_109116</name>
</gene>
<dbReference type="GO" id="GO:0000160">
    <property type="term" value="P:phosphorelay signal transduction system"/>
    <property type="evidence" value="ECO:0007669"/>
    <property type="project" value="InterPro"/>
</dbReference>
<protein>
    <submittedName>
        <fullName evidence="8">Two component transcriptional regulator, LuxR family</fullName>
    </submittedName>
</protein>
<feature type="domain" description="Response regulatory" evidence="7">
    <location>
        <begin position="4"/>
        <end position="124"/>
    </location>
</feature>
<dbReference type="InterPro" id="IPR039420">
    <property type="entry name" value="WalR-like"/>
</dbReference>
<dbReference type="PROSITE" id="PS50043">
    <property type="entry name" value="HTH_LUXR_2"/>
    <property type="match status" value="1"/>
</dbReference>
<keyword evidence="1 5" id="KW-0597">Phosphoprotein</keyword>
<evidence type="ECO:0000256" key="5">
    <source>
        <dbReference type="PROSITE-ProRule" id="PRU00169"/>
    </source>
</evidence>
<dbReference type="InterPro" id="IPR058245">
    <property type="entry name" value="NreC/VraR/RcsB-like_REC"/>
</dbReference>
<dbReference type="PANTHER" id="PTHR43214">
    <property type="entry name" value="TWO-COMPONENT RESPONSE REGULATOR"/>
    <property type="match status" value="1"/>
</dbReference>
<dbReference type="PROSITE" id="PS50110">
    <property type="entry name" value="RESPONSE_REGULATORY"/>
    <property type="match status" value="1"/>
</dbReference>
<dbReference type="PANTHER" id="PTHR43214:SF24">
    <property type="entry name" value="TRANSCRIPTIONAL REGULATORY PROTEIN NARL-RELATED"/>
    <property type="match status" value="1"/>
</dbReference>
<keyword evidence="2" id="KW-0805">Transcription regulation</keyword>
<evidence type="ECO:0000259" key="7">
    <source>
        <dbReference type="PROSITE" id="PS50110"/>
    </source>
</evidence>
<dbReference type="SMART" id="SM00448">
    <property type="entry name" value="REC"/>
    <property type="match status" value="1"/>
</dbReference>
<evidence type="ECO:0000256" key="3">
    <source>
        <dbReference type="ARBA" id="ARBA00023125"/>
    </source>
</evidence>
<evidence type="ECO:0000256" key="4">
    <source>
        <dbReference type="ARBA" id="ARBA00023163"/>
    </source>
</evidence>
<keyword evidence="3" id="KW-0238">DNA-binding</keyword>
<dbReference type="Pfam" id="PF00196">
    <property type="entry name" value="GerE"/>
    <property type="match status" value="1"/>
</dbReference>
<dbReference type="GO" id="GO:0003677">
    <property type="term" value="F:DNA binding"/>
    <property type="evidence" value="ECO:0007669"/>
    <property type="project" value="UniProtKB-KW"/>
</dbReference>
<evidence type="ECO:0000256" key="2">
    <source>
        <dbReference type="ARBA" id="ARBA00023015"/>
    </source>
</evidence>
<organism evidence="8 9">
    <name type="scientific">Ornithinimicrobium cerasi</name>
    <dbReference type="NCBI Taxonomy" id="2248773"/>
    <lineage>
        <taxon>Bacteria</taxon>
        <taxon>Bacillati</taxon>
        <taxon>Actinomycetota</taxon>
        <taxon>Actinomycetes</taxon>
        <taxon>Micrococcales</taxon>
        <taxon>Ornithinimicrobiaceae</taxon>
        <taxon>Ornithinimicrobium</taxon>
    </lineage>
</organism>
<feature type="domain" description="HTH luxR-type" evidence="6">
    <location>
        <begin position="152"/>
        <end position="217"/>
    </location>
</feature>
<sequence length="221" mass="23795">MTIRVVIADDQREVRDGLTMMLAAEPDIEVVGVAEDGVQAVALAAREEPDVVVMDFRMPGVDGVEATRRITADREDADAVTAVLVLTTFDHDAALYGALRAGASGFMLKQSAPAHLGEVIRLIATGDSWIDHSVAGKVISRLRETSPQDRSGRPSLDMLTPREVEVLRLLADAPSNTELAAALFVSESTVKTHISRMLMKTGSHERAQLVALAFRSGLVRP</sequence>
<dbReference type="SMART" id="SM00421">
    <property type="entry name" value="HTH_LUXR"/>
    <property type="match status" value="1"/>
</dbReference>
<reference evidence="9" key="1">
    <citation type="submission" date="2017-08" db="EMBL/GenBank/DDBJ databases">
        <authorList>
            <person name="Varghese N."/>
            <person name="Submissions S."/>
        </authorList>
    </citation>
    <scope>NUCLEOTIDE SEQUENCE [LARGE SCALE GENOMIC DNA]</scope>
    <source>
        <strain evidence="9">USBA17B2</strain>
    </source>
</reference>
<dbReference type="CDD" id="cd06170">
    <property type="entry name" value="LuxR_C_like"/>
    <property type="match status" value="1"/>
</dbReference>
<accession>A0A285VUJ7</accession>
<dbReference type="GO" id="GO:0006355">
    <property type="term" value="P:regulation of DNA-templated transcription"/>
    <property type="evidence" value="ECO:0007669"/>
    <property type="project" value="InterPro"/>
</dbReference>
<dbReference type="InterPro" id="IPR000792">
    <property type="entry name" value="Tscrpt_reg_LuxR_C"/>
</dbReference>
<dbReference type="SUPFAM" id="SSF46894">
    <property type="entry name" value="C-terminal effector domain of the bipartite response regulators"/>
    <property type="match status" value="1"/>
</dbReference>
<dbReference type="InterPro" id="IPR011006">
    <property type="entry name" value="CheY-like_superfamily"/>
</dbReference>
<dbReference type="AlphaFoldDB" id="A0A285VUJ7"/>
<dbReference type="Proteomes" id="UP000219688">
    <property type="component" value="Unassembled WGS sequence"/>
</dbReference>